<dbReference type="EC" id="2.7.7.2" evidence="14"/>
<dbReference type="Pfam" id="PF01687">
    <property type="entry name" value="Flavokinase"/>
    <property type="match status" value="1"/>
</dbReference>
<comment type="pathway">
    <text evidence="2 14">Cofactor biosynthesis; FMN biosynthesis; FMN from riboflavin (ATP route): step 1/1.</text>
</comment>
<keyword evidence="7 14" id="KW-0547">Nucleotide-binding</keyword>
<organism evidence="16 17">
    <name type="scientific">Loigolactobacillus coryniformis subsp. coryniformis KCTC 3167 = DSM 20001</name>
    <dbReference type="NCBI Taxonomy" id="913848"/>
    <lineage>
        <taxon>Bacteria</taxon>
        <taxon>Bacillati</taxon>
        <taxon>Bacillota</taxon>
        <taxon>Bacilli</taxon>
        <taxon>Lactobacillales</taxon>
        <taxon>Lactobacillaceae</taxon>
        <taxon>Loigolactobacillus</taxon>
    </lineage>
</organism>
<dbReference type="PIRSF" id="PIRSF004491">
    <property type="entry name" value="FAD_Synth"/>
    <property type="match status" value="1"/>
</dbReference>
<comment type="catalytic activity">
    <reaction evidence="13 14">
        <text>FMN + ATP + H(+) = FAD + diphosphate</text>
        <dbReference type="Rhea" id="RHEA:17237"/>
        <dbReference type="ChEBI" id="CHEBI:15378"/>
        <dbReference type="ChEBI" id="CHEBI:30616"/>
        <dbReference type="ChEBI" id="CHEBI:33019"/>
        <dbReference type="ChEBI" id="CHEBI:57692"/>
        <dbReference type="ChEBI" id="CHEBI:58210"/>
        <dbReference type="EC" id="2.7.7.2"/>
    </reaction>
</comment>
<feature type="domain" description="Riboflavin kinase" evidence="15">
    <location>
        <begin position="185"/>
        <end position="310"/>
    </location>
</feature>
<dbReference type="SMART" id="SM00904">
    <property type="entry name" value="Flavokinase"/>
    <property type="match status" value="1"/>
</dbReference>
<dbReference type="GO" id="GO:0003919">
    <property type="term" value="F:FMN adenylyltransferase activity"/>
    <property type="evidence" value="ECO:0007669"/>
    <property type="project" value="UniProtKB-UniRule"/>
</dbReference>
<dbReference type="InterPro" id="IPR023468">
    <property type="entry name" value="Riboflavin_kinase"/>
</dbReference>
<name>A0A0R1F9B9_9LACO</name>
<comment type="pathway">
    <text evidence="1 14">Cofactor biosynthesis; FAD biosynthesis; FAD from FMN: step 1/1.</text>
</comment>
<dbReference type="InterPro" id="IPR023465">
    <property type="entry name" value="Riboflavin_kinase_dom_sf"/>
</dbReference>
<evidence type="ECO:0000256" key="2">
    <source>
        <dbReference type="ARBA" id="ARBA00005201"/>
    </source>
</evidence>
<evidence type="ECO:0000256" key="13">
    <source>
        <dbReference type="ARBA" id="ARBA00049494"/>
    </source>
</evidence>
<dbReference type="InterPro" id="IPR015865">
    <property type="entry name" value="Riboflavin_kinase_bac/euk"/>
</dbReference>
<evidence type="ECO:0000256" key="11">
    <source>
        <dbReference type="ARBA" id="ARBA00023268"/>
    </source>
</evidence>
<accession>A0A0R1F9B9</accession>
<evidence type="ECO:0000256" key="9">
    <source>
        <dbReference type="ARBA" id="ARBA00022827"/>
    </source>
</evidence>
<comment type="catalytic activity">
    <reaction evidence="12 14">
        <text>riboflavin + ATP = FMN + ADP + H(+)</text>
        <dbReference type="Rhea" id="RHEA:14357"/>
        <dbReference type="ChEBI" id="CHEBI:15378"/>
        <dbReference type="ChEBI" id="CHEBI:30616"/>
        <dbReference type="ChEBI" id="CHEBI:57986"/>
        <dbReference type="ChEBI" id="CHEBI:58210"/>
        <dbReference type="ChEBI" id="CHEBI:456216"/>
        <dbReference type="EC" id="2.7.1.26"/>
    </reaction>
</comment>
<evidence type="ECO:0000313" key="16">
    <source>
        <dbReference type="EMBL" id="KRK18293.1"/>
    </source>
</evidence>
<dbReference type="InterPro" id="IPR015864">
    <property type="entry name" value="FAD_synthase"/>
</dbReference>
<comment type="similarity">
    <text evidence="14">Belongs to the ribF family.</text>
</comment>
<evidence type="ECO:0000259" key="15">
    <source>
        <dbReference type="SMART" id="SM00904"/>
    </source>
</evidence>
<dbReference type="SUPFAM" id="SSF52374">
    <property type="entry name" value="Nucleotidylyl transferase"/>
    <property type="match status" value="1"/>
</dbReference>
<dbReference type="GeneID" id="65917008"/>
<dbReference type="UniPathway" id="UPA00276">
    <property type="reaction ID" value="UER00406"/>
</dbReference>
<keyword evidence="8 14" id="KW-0418">Kinase</keyword>
<dbReference type="GO" id="GO:0008531">
    <property type="term" value="F:riboflavin kinase activity"/>
    <property type="evidence" value="ECO:0007669"/>
    <property type="project" value="UniProtKB-UniRule"/>
</dbReference>
<keyword evidence="4 14" id="KW-0288">FMN</keyword>
<comment type="caution">
    <text evidence="16">The sequence shown here is derived from an EMBL/GenBank/DDBJ whole genome shotgun (WGS) entry which is preliminary data.</text>
</comment>
<evidence type="ECO:0000256" key="6">
    <source>
        <dbReference type="ARBA" id="ARBA00022695"/>
    </source>
</evidence>
<dbReference type="InterPro" id="IPR014729">
    <property type="entry name" value="Rossmann-like_a/b/a_fold"/>
</dbReference>
<keyword evidence="9 14" id="KW-0274">FAD</keyword>
<keyword evidence="5 14" id="KW-0808">Transferase</keyword>
<dbReference type="eggNOG" id="COG0196">
    <property type="taxonomic scope" value="Bacteria"/>
</dbReference>
<dbReference type="GO" id="GO:0005524">
    <property type="term" value="F:ATP binding"/>
    <property type="evidence" value="ECO:0007669"/>
    <property type="project" value="UniProtKB-UniRule"/>
</dbReference>
<dbReference type="FunFam" id="3.40.50.620:FF:000021">
    <property type="entry name" value="Riboflavin biosynthesis protein"/>
    <property type="match status" value="1"/>
</dbReference>
<protein>
    <recommendedName>
        <fullName evidence="14">Riboflavin biosynthesis protein</fullName>
    </recommendedName>
    <domain>
        <recommendedName>
            <fullName evidence="14">Riboflavin kinase</fullName>
            <ecNumber evidence="14">2.7.1.26</ecNumber>
        </recommendedName>
        <alternativeName>
            <fullName evidence="14">Flavokinase</fullName>
        </alternativeName>
    </domain>
    <domain>
        <recommendedName>
            <fullName evidence="14">FMN adenylyltransferase</fullName>
            <ecNumber evidence="14">2.7.7.2</ecNumber>
        </recommendedName>
        <alternativeName>
            <fullName evidence="14">FAD pyrophosphorylase</fullName>
        </alternativeName>
        <alternativeName>
            <fullName evidence="14">FAD synthase</fullName>
        </alternativeName>
    </domain>
</protein>
<evidence type="ECO:0000256" key="12">
    <source>
        <dbReference type="ARBA" id="ARBA00047880"/>
    </source>
</evidence>
<dbReference type="Proteomes" id="UP000051181">
    <property type="component" value="Unassembled WGS sequence"/>
</dbReference>
<dbReference type="Pfam" id="PF06574">
    <property type="entry name" value="FAD_syn"/>
    <property type="match status" value="1"/>
</dbReference>
<reference evidence="16 17" key="1">
    <citation type="journal article" date="2015" name="Genome Announc.">
        <title>Expanding the biotechnology potential of lactobacilli through comparative genomics of 213 strains and associated genera.</title>
        <authorList>
            <person name="Sun Z."/>
            <person name="Harris H.M."/>
            <person name="McCann A."/>
            <person name="Guo C."/>
            <person name="Argimon S."/>
            <person name="Zhang W."/>
            <person name="Yang X."/>
            <person name="Jeffery I.B."/>
            <person name="Cooney J.C."/>
            <person name="Kagawa T.F."/>
            <person name="Liu W."/>
            <person name="Song Y."/>
            <person name="Salvetti E."/>
            <person name="Wrobel A."/>
            <person name="Rasinkangas P."/>
            <person name="Parkhill J."/>
            <person name="Rea M.C."/>
            <person name="O'Sullivan O."/>
            <person name="Ritari J."/>
            <person name="Douillard F.P."/>
            <person name="Paul Ross R."/>
            <person name="Yang R."/>
            <person name="Briner A.E."/>
            <person name="Felis G.E."/>
            <person name="de Vos W.M."/>
            <person name="Barrangou R."/>
            <person name="Klaenhammer T.R."/>
            <person name="Caufield P.W."/>
            <person name="Cui Y."/>
            <person name="Zhang H."/>
            <person name="O'Toole P.W."/>
        </authorList>
    </citation>
    <scope>NUCLEOTIDE SEQUENCE [LARGE SCALE GENOMIC DNA]</scope>
    <source>
        <strain evidence="16 17">DSM 20001</strain>
    </source>
</reference>
<dbReference type="InterPro" id="IPR002606">
    <property type="entry name" value="Riboflavin_kinase_bac"/>
</dbReference>
<keyword evidence="11" id="KW-0511">Multifunctional enzyme</keyword>
<dbReference type="GO" id="GO:0009231">
    <property type="term" value="P:riboflavin biosynthetic process"/>
    <property type="evidence" value="ECO:0007669"/>
    <property type="project" value="InterPro"/>
</dbReference>
<evidence type="ECO:0000256" key="5">
    <source>
        <dbReference type="ARBA" id="ARBA00022679"/>
    </source>
</evidence>
<dbReference type="UniPathway" id="UPA00277">
    <property type="reaction ID" value="UER00407"/>
</dbReference>
<dbReference type="PANTHER" id="PTHR22749:SF6">
    <property type="entry name" value="RIBOFLAVIN KINASE"/>
    <property type="match status" value="1"/>
</dbReference>
<dbReference type="AlphaFoldDB" id="A0A0R1F9B9"/>
<evidence type="ECO:0000256" key="10">
    <source>
        <dbReference type="ARBA" id="ARBA00022840"/>
    </source>
</evidence>
<proteinExistence type="inferred from homology"/>
<keyword evidence="10 14" id="KW-0067">ATP-binding</keyword>
<evidence type="ECO:0000256" key="7">
    <source>
        <dbReference type="ARBA" id="ARBA00022741"/>
    </source>
</evidence>
<evidence type="ECO:0000256" key="3">
    <source>
        <dbReference type="ARBA" id="ARBA00022630"/>
    </source>
</evidence>
<evidence type="ECO:0000313" key="17">
    <source>
        <dbReference type="Proteomes" id="UP000051181"/>
    </source>
</evidence>
<dbReference type="Gene3D" id="3.40.50.620">
    <property type="entry name" value="HUPs"/>
    <property type="match status" value="1"/>
</dbReference>
<dbReference type="GO" id="GO:0009398">
    <property type="term" value="P:FMN biosynthetic process"/>
    <property type="evidence" value="ECO:0007669"/>
    <property type="project" value="UniProtKB-UniRule"/>
</dbReference>
<dbReference type="RefSeq" id="WP_010010053.1">
    <property type="nucleotide sequence ID" value="NZ_AZCN01000019.1"/>
</dbReference>
<dbReference type="PATRIC" id="fig|913848.6.peg.734"/>
<dbReference type="EMBL" id="AZCN01000019">
    <property type="protein sequence ID" value="KRK18293.1"/>
    <property type="molecule type" value="Genomic_DNA"/>
</dbReference>
<evidence type="ECO:0000256" key="8">
    <source>
        <dbReference type="ARBA" id="ARBA00022777"/>
    </source>
</evidence>
<dbReference type="PANTHER" id="PTHR22749">
    <property type="entry name" value="RIBOFLAVIN KINASE/FMN ADENYLYLTRANSFERASE"/>
    <property type="match status" value="1"/>
</dbReference>
<dbReference type="EC" id="2.7.1.26" evidence="14"/>
<keyword evidence="3 14" id="KW-0285">Flavoprotein</keyword>
<dbReference type="NCBIfam" id="TIGR00083">
    <property type="entry name" value="ribF"/>
    <property type="match status" value="1"/>
</dbReference>
<sequence>MKIVRIHHPYTVDQISATPVILALGFFDGVHRGHQTVIKRAATIARQRQIPLAVMTFNQHPGLVFHQLDAEQMKYLTTPAMKADLMAQLGVDILYIVEFTSAFAALSPADFVDQYIVGLHAQVAVAGFDYTFGPEQATMQDLPRYANGRFDVVEVAQQQDNAAKISSTRIRAAIKAGDVDQANRLLGYPYRNVGVVVHGVARGRTIGFPTLNLAIDPAQHVPGIGIYAVKLAIAGRWYTGMTSIGRNVTFGDDNAVTVEIYVLDFDQMVYGEQVQVAWFSRLRGEIKFADATGLVQQLQQDKQHTQDYFTQHSGQVTL</sequence>
<dbReference type="GO" id="GO:0006747">
    <property type="term" value="P:FAD biosynthetic process"/>
    <property type="evidence" value="ECO:0007669"/>
    <property type="project" value="UniProtKB-UniRule"/>
</dbReference>
<gene>
    <name evidence="16" type="ORF">FD22_GL000709</name>
</gene>
<evidence type="ECO:0000256" key="4">
    <source>
        <dbReference type="ARBA" id="ARBA00022643"/>
    </source>
</evidence>
<evidence type="ECO:0000256" key="14">
    <source>
        <dbReference type="PIRNR" id="PIRNR004491"/>
    </source>
</evidence>
<dbReference type="SUPFAM" id="SSF82114">
    <property type="entry name" value="Riboflavin kinase-like"/>
    <property type="match status" value="1"/>
</dbReference>
<evidence type="ECO:0000256" key="1">
    <source>
        <dbReference type="ARBA" id="ARBA00004726"/>
    </source>
</evidence>
<dbReference type="Gene3D" id="2.40.30.30">
    <property type="entry name" value="Riboflavin kinase-like"/>
    <property type="match status" value="1"/>
</dbReference>
<keyword evidence="6 14" id="KW-0548">Nucleotidyltransferase</keyword>
<dbReference type="CDD" id="cd02064">
    <property type="entry name" value="FAD_synthetase_N"/>
    <property type="match status" value="1"/>
</dbReference>